<dbReference type="SMART" id="SM00382">
    <property type="entry name" value="AAA"/>
    <property type="match status" value="1"/>
</dbReference>
<reference evidence="7" key="1">
    <citation type="journal article" date="2019" name="Int. J. Syst. Evol. Microbiol.">
        <title>The Global Catalogue of Microorganisms (GCM) 10K type strain sequencing project: providing services to taxonomists for standard genome sequencing and annotation.</title>
        <authorList>
            <consortium name="The Broad Institute Genomics Platform"/>
            <consortium name="The Broad Institute Genome Sequencing Center for Infectious Disease"/>
            <person name="Wu L."/>
            <person name="Ma J."/>
        </authorList>
    </citation>
    <scope>NUCLEOTIDE SEQUENCE [LARGE SCALE GENOMIC DNA]</scope>
    <source>
        <strain evidence="7">CGMCC 4.1467</strain>
    </source>
</reference>
<keyword evidence="7" id="KW-1185">Reference proteome</keyword>
<dbReference type="InterPro" id="IPR003439">
    <property type="entry name" value="ABC_transporter-like_ATP-bd"/>
</dbReference>
<dbReference type="PROSITE" id="PS00211">
    <property type="entry name" value="ABC_TRANSPORTER_1"/>
    <property type="match status" value="1"/>
</dbReference>
<dbReference type="PROSITE" id="PS50893">
    <property type="entry name" value="ABC_TRANSPORTER_2"/>
    <property type="match status" value="1"/>
</dbReference>
<dbReference type="InterPro" id="IPR015860">
    <property type="entry name" value="ABC_transpr_TagH-like"/>
</dbReference>
<comment type="caution">
    <text evidence="6">The sequence shown here is derived from an EMBL/GenBank/DDBJ whole genome shotgun (WGS) entry which is preliminary data.</text>
</comment>
<dbReference type="InterPro" id="IPR050683">
    <property type="entry name" value="Bact_Polysacc_Export_ATP-bd"/>
</dbReference>
<evidence type="ECO:0000313" key="7">
    <source>
        <dbReference type="Proteomes" id="UP001596472"/>
    </source>
</evidence>
<accession>A0ABW2L9G9</accession>
<dbReference type="SUPFAM" id="SSF52540">
    <property type="entry name" value="P-loop containing nucleoside triphosphate hydrolases"/>
    <property type="match status" value="1"/>
</dbReference>
<evidence type="ECO:0000256" key="2">
    <source>
        <dbReference type="ARBA" id="ARBA00022448"/>
    </source>
</evidence>
<dbReference type="RefSeq" id="WP_379713005.1">
    <property type="nucleotide sequence ID" value="NZ_JBHTBS010000006.1"/>
</dbReference>
<evidence type="ECO:0000256" key="1">
    <source>
        <dbReference type="ARBA" id="ARBA00005417"/>
    </source>
</evidence>
<proteinExistence type="inferred from homology"/>
<feature type="domain" description="ABC transporter" evidence="5">
    <location>
        <begin position="64"/>
        <end position="284"/>
    </location>
</feature>
<dbReference type="Gene3D" id="3.40.50.300">
    <property type="entry name" value="P-loop containing nucleotide triphosphate hydrolases"/>
    <property type="match status" value="1"/>
</dbReference>
<evidence type="ECO:0000256" key="4">
    <source>
        <dbReference type="ARBA" id="ARBA00022840"/>
    </source>
</evidence>
<dbReference type="InterPro" id="IPR003593">
    <property type="entry name" value="AAA+_ATPase"/>
</dbReference>
<gene>
    <name evidence="6" type="ORF">ACFQY0_12885</name>
</gene>
<keyword evidence="2" id="KW-0813">Transport</keyword>
<protein>
    <submittedName>
        <fullName evidence="6">ABC transporter ATP-binding protein</fullName>
    </submittedName>
</protein>
<comment type="similarity">
    <text evidence="1">Belongs to the ABC transporter superfamily.</text>
</comment>
<evidence type="ECO:0000256" key="3">
    <source>
        <dbReference type="ARBA" id="ARBA00022741"/>
    </source>
</evidence>
<keyword evidence="4 6" id="KW-0067">ATP-binding</keyword>
<dbReference type="Pfam" id="PF00005">
    <property type="entry name" value="ABC_tran"/>
    <property type="match status" value="1"/>
</dbReference>
<dbReference type="CDD" id="cd03220">
    <property type="entry name" value="ABC_KpsT_Wzt"/>
    <property type="match status" value="1"/>
</dbReference>
<dbReference type="Proteomes" id="UP001596472">
    <property type="component" value="Unassembled WGS sequence"/>
</dbReference>
<organism evidence="6 7">
    <name type="scientific">Haloferula chungangensis</name>
    <dbReference type="NCBI Taxonomy" id="1048331"/>
    <lineage>
        <taxon>Bacteria</taxon>
        <taxon>Pseudomonadati</taxon>
        <taxon>Verrucomicrobiota</taxon>
        <taxon>Verrucomicrobiia</taxon>
        <taxon>Verrucomicrobiales</taxon>
        <taxon>Verrucomicrobiaceae</taxon>
        <taxon>Haloferula</taxon>
    </lineage>
</organism>
<evidence type="ECO:0000259" key="5">
    <source>
        <dbReference type="PROSITE" id="PS50893"/>
    </source>
</evidence>
<dbReference type="EMBL" id="JBHTBS010000006">
    <property type="protein sequence ID" value="MFC7338081.1"/>
    <property type="molecule type" value="Genomic_DNA"/>
</dbReference>
<dbReference type="PANTHER" id="PTHR46743">
    <property type="entry name" value="TEICHOIC ACIDS EXPORT ATP-BINDING PROTEIN TAGH"/>
    <property type="match status" value="1"/>
</dbReference>
<dbReference type="InterPro" id="IPR017871">
    <property type="entry name" value="ABC_transporter-like_CS"/>
</dbReference>
<dbReference type="PANTHER" id="PTHR46743:SF2">
    <property type="entry name" value="TEICHOIC ACIDS EXPORT ATP-BINDING PROTEIN TAGH"/>
    <property type="match status" value="1"/>
</dbReference>
<dbReference type="InterPro" id="IPR027417">
    <property type="entry name" value="P-loop_NTPase"/>
</dbReference>
<keyword evidence="3" id="KW-0547">Nucleotide-binding</keyword>
<dbReference type="GO" id="GO:0005524">
    <property type="term" value="F:ATP binding"/>
    <property type="evidence" value="ECO:0007669"/>
    <property type="project" value="UniProtKB-KW"/>
</dbReference>
<name>A0ABW2L9G9_9BACT</name>
<sequence>MSEILESNAVAASSSEASTHSDSEVLVRVENLGKVFCRDFKKSLLYGLQDSMGDLFSAKSDKKQRAQDSEHKLRPGEFWANKDINFELRRGECLGLIGQNGAGKTTLLKMLNGLIKPDVGKIEMRGRVGALIALGAGFNPLLSGRENIYVNGSVLGLTKIEIDEKFDDIVEFAEVRKSIDSPVQTYSSGMQVRLGFAIASSMKPDVLILDEILAVGDMEFQAKCMIEISKNLASCAVVFVSHQEHLVQRICDRVLWLEAGKIVESGPTFSVLPKYIDAPRNRISSEQKETNLEKLDCINIVELVSCTLEVESGDNLKLEILINASSRVAIETFYIAFRDNTGKFVARSTISCEVIIEADTNTNLKFQVKDLRLKRGSYMVDTYAYSNGEKSLVFQFNSAAKFLMRSMIASQVDYQPDAVISV</sequence>
<evidence type="ECO:0000313" key="6">
    <source>
        <dbReference type="EMBL" id="MFC7338081.1"/>
    </source>
</evidence>